<dbReference type="Proteomes" id="UP001470230">
    <property type="component" value="Unassembled WGS sequence"/>
</dbReference>
<gene>
    <name evidence="1" type="ORF">M9Y10_019211</name>
</gene>
<protein>
    <submittedName>
        <fullName evidence="1">Uncharacterized protein</fullName>
    </submittedName>
</protein>
<organism evidence="1 2">
    <name type="scientific">Tritrichomonas musculus</name>
    <dbReference type="NCBI Taxonomy" id="1915356"/>
    <lineage>
        <taxon>Eukaryota</taxon>
        <taxon>Metamonada</taxon>
        <taxon>Parabasalia</taxon>
        <taxon>Tritrichomonadida</taxon>
        <taxon>Tritrichomonadidae</taxon>
        <taxon>Tritrichomonas</taxon>
    </lineage>
</organism>
<sequence>MNLPFKDIPSLDNNSSFLYYEQLCNEDSRKDNSLIEKKNTYLNLLTILRQSILTNDSSAIIKVLGNISDLLKSFQIVYEFPYAFLFDILNLLSYKEFNIQRLSSYIITEIIITNNSIGFFFLENNIIEIIYKEILLQNNLIIFFFPMIRVLSSLDASVLQLIINTISLALFETCFEIKELNEELCLFLNNISCFQQTSAIQSFILKSIRRMYDLNYKKCFIYLACSLHQLSNFTNFCFDVYQDLKLGEFIDFALKETEFHCVLPICLFLSNLFKNHYISSISKNNLKLILKYSVNFNLRKRCEASIDLLINILEYGDMATCSYLLKVVPIGKTFIEILRDEKISFIFKLKISNFLMLFASKITFEEFSQLIAFDFFEVIKLVLILSDSYLIEKAAKLIDKSYQSFVAANTSLFFKKHLKESIDFDFIESNQFVDNENVGSLLFMLHKIIDDT</sequence>
<evidence type="ECO:0000313" key="1">
    <source>
        <dbReference type="EMBL" id="KAK8848155.1"/>
    </source>
</evidence>
<comment type="caution">
    <text evidence="1">The sequence shown here is derived from an EMBL/GenBank/DDBJ whole genome shotgun (WGS) entry which is preliminary data.</text>
</comment>
<keyword evidence="2" id="KW-1185">Reference proteome</keyword>
<evidence type="ECO:0000313" key="2">
    <source>
        <dbReference type="Proteomes" id="UP001470230"/>
    </source>
</evidence>
<reference evidence="1 2" key="1">
    <citation type="submission" date="2024-04" db="EMBL/GenBank/DDBJ databases">
        <title>Tritrichomonas musculus Genome.</title>
        <authorList>
            <person name="Alves-Ferreira E."/>
            <person name="Grigg M."/>
            <person name="Lorenzi H."/>
            <person name="Galac M."/>
        </authorList>
    </citation>
    <scope>NUCLEOTIDE SEQUENCE [LARGE SCALE GENOMIC DNA]</scope>
    <source>
        <strain evidence="1 2">EAF2021</strain>
    </source>
</reference>
<name>A0ABR2HIZ9_9EUKA</name>
<dbReference type="EMBL" id="JAPFFF010000027">
    <property type="protein sequence ID" value="KAK8848155.1"/>
    <property type="molecule type" value="Genomic_DNA"/>
</dbReference>
<accession>A0ABR2HIZ9</accession>
<proteinExistence type="predicted"/>